<reference evidence="4" key="1">
    <citation type="submission" date="2019-10" db="EMBL/GenBank/DDBJ databases">
        <title>The sequence and de novo assembly of the wild yak genome.</title>
        <authorList>
            <person name="Liu Y."/>
        </authorList>
    </citation>
    <scope>NUCLEOTIDE SEQUENCE [LARGE SCALE GENOMIC DNA]</scope>
    <source>
        <strain evidence="4">WY2019</strain>
    </source>
</reference>
<feature type="compositionally biased region" description="Basic and acidic residues" evidence="2">
    <location>
        <begin position="15"/>
        <end position="29"/>
    </location>
</feature>
<dbReference type="EMBL" id="VBQZ03000003">
    <property type="protein sequence ID" value="MXQ80148.1"/>
    <property type="molecule type" value="Genomic_DNA"/>
</dbReference>
<evidence type="ECO:0000256" key="1">
    <source>
        <dbReference type="ARBA" id="ARBA00035009"/>
    </source>
</evidence>
<dbReference type="PANTHER" id="PTHR21859:SF56">
    <property type="entry name" value="SPATA31 DOMAIN-CONTAINING PROTEIN"/>
    <property type="match status" value="1"/>
</dbReference>
<accession>A0A6B0QQH7</accession>
<sequence length="445" mass="49764">MPCQEQGWEGPSKISVDRGKISQDTEKMRSKCPAQIPQGTDLQYDVGQSVGRILKDLYLISANPPVNDPRVKPESERELSLSRKHPAVLGVLIGRKAQQIQESEIPVKVYSLRFAGNLVLDILGETHAPMKTEHPHFSQHGEASMNNSLESAVLSPDIQQELETHLVKLRVRHRWDLLFKVLKFILSLKLKKAQGSTLKATCESEDTSISLLTKGKPPQPHARETVVTRGANPSLERPLPTPSQVTEEAQGLWEDPQLVTSFQKLEFQGFTYQQNQNRGWATRLLLQNCATDILLKTVTQICSLLQTSWLLKNLCLFPKPCPEETHPSPIHRRSMMLHRVEGAARGTHSLCANSFLLLLIFLLPEINVFLMRSGGLCLRPVGRKAMDNGPLFPKVPALAFRWDGAIEGGTPQCGYLPSPQFLHCIFSFHDLSITETSNSIQNTSR</sequence>
<protein>
    <recommendedName>
        <fullName evidence="3">SPATA31 domain-containing protein</fullName>
    </recommendedName>
</protein>
<comment type="similarity">
    <text evidence="1">Belongs to the SPATA31 family.</text>
</comment>
<feature type="region of interest" description="Disordered" evidence="2">
    <location>
        <begin position="1"/>
        <end position="32"/>
    </location>
</feature>
<dbReference type="Proteomes" id="UP000322234">
    <property type="component" value="Unassembled WGS sequence"/>
</dbReference>
<name>A0A6B0QQH7_9CETA</name>
<organism evidence="4 5">
    <name type="scientific">Bos mutus</name>
    <name type="common">wild yak</name>
    <dbReference type="NCBI Taxonomy" id="72004"/>
    <lineage>
        <taxon>Eukaryota</taxon>
        <taxon>Metazoa</taxon>
        <taxon>Chordata</taxon>
        <taxon>Craniata</taxon>
        <taxon>Vertebrata</taxon>
        <taxon>Euteleostomi</taxon>
        <taxon>Mammalia</taxon>
        <taxon>Eutheria</taxon>
        <taxon>Laurasiatheria</taxon>
        <taxon>Artiodactyla</taxon>
        <taxon>Ruminantia</taxon>
        <taxon>Pecora</taxon>
        <taxon>Bovidae</taxon>
        <taxon>Bovinae</taxon>
        <taxon>Bos</taxon>
    </lineage>
</organism>
<feature type="domain" description="SPATA31" evidence="3">
    <location>
        <begin position="3"/>
        <end position="111"/>
    </location>
</feature>
<evidence type="ECO:0000313" key="4">
    <source>
        <dbReference type="EMBL" id="MXQ80148.1"/>
    </source>
</evidence>
<gene>
    <name evidence="4" type="ORF">E5288_WYG013517</name>
</gene>
<evidence type="ECO:0000259" key="3">
    <source>
        <dbReference type="Pfam" id="PF14650"/>
    </source>
</evidence>
<evidence type="ECO:0000256" key="2">
    <source>
        <dbReference type="SAM" id="MobiDB-lite"/>
    </source>
</evidence>
<feature type="region of interest" description="Disordered" evidence="2">
    <location>
        <begin position="210"/>
        <end position="248"/>
    </location>
</feature>
<proteinExistence type="inferred from homology"/>
<dbReference type="InterPro" id="IPR039509">
    <property type="entry name" value="SPATA31"/>
</dbReference>
<comment type="caution">
    <text evidence="4">The sequence shown here is derived from an EMBL/GenBank/DDBJ whole genome shotgun (WGS) entry which is preliminary data.</text>
</comment>
<dbReference type="PANTHER" id="PTHR21859">
    <property type="entry name" value="ACROSOME-SPECIFIC PROTEIN"/>
    <property type="match status" value="1"/>
</dbReference>
<dbReference type="Pfam" id="PF14650">
    <property type="entry name" value="FAM75"/>
    <property type="match status" value="1"/>
</dbReference>
<evidence type="ECO:0000313" key="5">
    <source>
        <dbReference type="Proteomes" id="UP000322234"/>
    </source>
</evidence>
<keyword evidence="5" id="KW-1185">Reference proteome</keyword>
<dbReference type="AlphaFoldDB" id="A0A6B0QQH7"/>